<evidence type="ECO:0000256" key="5">
    <source>
        <dbReference type="ARBA" id="ARBA00023002"/>
    </source>
</evidence>
<dbReference type="Pfam" id="PF00578">
    <property type="entry name" value="AhpC-TSA"/>
    <property type="match status" value="1"/>
</dbReference>
<dbReference type="GO" id="GO:0034599">
    <property type="term" value="P:cellular response to oxidative stress"/>
    <property type="evidence" value="ECO:0007669"/>
    <property type="project" value="TreeGrafter"/>
</dbReference>
<name>A0A0D8HIQ6_9ACTN</name>
<dbReference type="Gene3D" id="3.40.30.10">
    <property type="entry name" value="Glutaredoxin"/>
    <property type="match status" value="1"/>
</dbReference>
<evidence type="ECO:0000256" key="1">
    <source>
        <dbReference type="ARBA" id="ARBA00003330"/>
    </source>
</evidence>
<dbReference type="GO" id="GO:0008379">
    <property type="term" value="F:thioredoxin peroxidase activity"/>
    <property type="evidence" value="ECO:0007669"/>
    <property type="project" value="TreeGrafter"/>
</dbReference>
<dbReference type="STRING" id="1280514.AXFE_22340"/>
<keyword evidence="5 13" id="KW-0560">Oxidoreductase</keyword>
<evidence type="ECO:0000259" key="12">
    <source>
        <dbReference type="PROSITE" id="PS51352"/>
    </source>
</evidence>
<evidence type="ECO:0000256" key="3">
    <source>
        <dbReference type="ARBA" id="ARBA00022559"/>
    </source>
</evidence>
<accession>A0A0D8HIQ6</accession>
<keyword evidence="4" id="KW-0049">Antioxidant</keyword>
<dbReference type="AlphaFoldDB" id="A0A0D8HIQ6"/>
<dbReference type="EC" id="1.11.1.24" evidence="2"/>
<dbReference type="InterPro" id="IPR013766">
    <property type="entry name" value="Thioredoxin_domain"/>
</dbReference>
<reference evidence="13 14" key="1">
    <citation type="submission" date="2015-01" db="EMBL/GenBank/DDBJ databases">
        <title>Draft genome of the acidophilic iron oxidizer Acidithrix ferrooxidans strain Py-F3.</title>
        <authorList>
            <person name="Poehlein A."/>
            <person name="Eisen S."/>
            <person name="Schloemann M."/>
            <person name="Johnson B.D."/>
            <person name="Daniel R."/>
            <person name="Muehling M."/>
        </authorList>
    </citation>
    <scope>NUCLEOTIDE SEQUENCE [LARGE SCALE GENOMIC DNA]</scope>
    <source>
        <strain evidence="13 14">Py-F3</strain>
    </source>
</reference>
<comment type="function">
    <text evidence="1">Thiol-specific peroxidase that catalyzes the reduction of hydrogen peroxide and organic hydroperoxides to water and alcohols, respectively. Plays a role in cell protection against oxidative stress by detoxifying peroxides and as sensor of hydrogen peroxide-mediated signaling events.</text>
</comment>
<evidence type="ECO:0000256" key="10">
    <source>
        <dbReference type="ARBA" id="ARBA00041373"/>
    </source>
</evidence>
<sequence>MTISLAEQLKAQNQAGRARIPTEKLAVMDRATADVAASGIVGSSLGVGAIAPDFSLADANGSKVELSSLLAKGPVVLAFYRGGWCPYCSTELRALQAKLPEITAANGTLVAISPQTPDNSLSTAEKLELAFPVLSDEGNRVADSYGLVFTLSEDLREVYAGFGLDLPKANGDDTFQLPLPATYVLRTDGTIAWRYADADYTKRAEPDEVIAALKAL</sequence>
<dbReference type="GO" id="GO:0005737">
    <property type="term" value="C:cytoplasm"/>
    <property type="evidence" value="ECO:0007669"/>
    <property type="project" value="TreeGrafter"/>
</dbReference>
<dbReference type="InterPro" id="IPR036249">
    <property type="entry name" value="Thioredoxin-like_sf"/>
</dbReference>
<dbReference type="PANTHER" id="PTHR42801">
    <property type="entry name" value="THIOREDOXIN-DEPENDENT PEROXIDE REDUCTASE"/>
    <property type="match status" value="1"/>
</dbReference>
<evidence type="ECO:0000256" key="11">
    <source>
        <dbReference type="ARBA" id="ARBA00049091"/>
    </source>
</evidence>
<evidence type="ECO:0000256" key="2">
    <source>
        <dbReference type="ARBA" id="ARBA00013017"/>
    </source>
</evidence>
<dbReference type="InterPro" id="IPR050924">
    <property type="entry name" value="Peroxiredoxin_BCP/PrxQ"/>
</dbReference>
<dbReference type="PANTHER" id="PTHR42801:SF7">
    <property type="entry name" value="SLL1159 PROTEIN"/>
    <property type="match status" value="1"/>
</dbReference>
<proteinExistence type="inferred from homology"/>
<evidence type="ECO:0000313" key="13">
    <source>
        <dbReference type="EMBL" id="KJF16951.1"/>
    </source>
</evidence>
<feature type="domain" description="Thioredoxin" evidence="12">
    <location>
        <begin position="45"/>
        <end position="216"/>
    </location>
</feature>
<dbReference type="GO" id="GO:0045454">
    <property type="term" value="P:cell redox homeostasis"/>
    <property type="evidence" value="ECO:0007669"/>
    <property type="project" value="TreeGrafter"/>
</dbReference>
<keyword evidence="14" id="KW-1185">Reference proteome</keyword>
<dbReference type="EMBL" id="JXYS01000070">
    <property type="protein sequence ID" value="KJF16951.1"/>
    <property type="molecule type" value="Genomic_DNA"/>
</dbReference>
<protein>
    <recommendedName>
        <fullName evidence="2">thioredoxin-dependent peroxiredoxin</fullName>
        <ecNumber evidence="2">1.11.1.24</ecNumber>
    </recommendedName>
    <alternativeName>
        <fullName evidence="10">Bacterioferritin comigratory protein</fullName>
    </alternativeName>
    <alternativeName>
        <fullName evidence="8">Thioredoxin peroxidase</fullName>
    </alternativeName>
</protein>
<comment type="caution">
    <text evidence="13">The sequence shown here is derived from an EMBL/GenBank/DDBJ whole genome shotgun (WGS) entry which is preliminary data.</text>
</comment>
<keyword evidence="6" id="KW-1015">Disulfide bond</keyword>
<dbReference type="SUPFAM" id="SSF52833">
    <property type="entry name" value="Thioredoxin-like"/>
    <property type="match status" value="1"/>
</dbReference>
<dbReference type="PATRIC" id="fig|1280514.3.peg.2935"/>
<evidence type="ECO:0000256" key="9">
    <source>
        <dbReference type="ARBA" id="ARBA00038489"/>
    </source>
</evidence>
<comment type="similarity">
    <text evidence="9">Belongs to the peroxiredoxin family. BCP/PrxQ subfamily.</text>
</comment>
<keyword evidence="7" id="KW-0676">Redox-active center</keyword>
<dbReference type="RefSeq" id="WP_200891259.1">
    <property type="nucleotide sequence ID" value="NZ_JXYS01000070.1"/>
</dbReference>
<keyword evidence="3 13" id="KW-0575">Peroxidase</keyword>
<dbReference type="CDD" id="cd02970">
    <property type="entry name" value="PRX_like2"/>
    <property type="match status" value="1"/>
</dbReference>
<gene>
    <name evidence="13" type="primary">bcp4</name>
    <name evidence="13" type="ORF">AXFE_22340</name>
</gene>
<evidence type="ECO:0000256" key="6">
    <source>
        <dbReference type="ARBA" id="ARBA00023157"/>
    </source>
</evidence>
<evidence type="ECO:0000256" key="8">
    <source>
        <dbReference type="ARBA" id="ARBA00032824"/>
    </source>
</evidence>
<evidence type="ECO:0000256" key="7">
    <source>
        <dbReference type="ARBA" id="ARBA00023284"/>
    </source>
</evidence>
<evidence type="ECO:0000313" key="14">
    <source>
        <dbReference type="Proteomes" id="UP000032360"/>
    </source>
</evidence>
<comment type="catalytic activity">
    <reaction evidence="11">
        <text>a hydroperoxide + [thioredoxin]-dithiol = an alcohol + [thioredoxin]-disulfide + H2O</text>
        <dbReference type="Rhea" id="RHEA:62620"/>
        <dbReference type="Rhea" id="RHEA-COMP:10698"/>
        <dbReference type="Rhea" id="RHEA-COMP:10700"/>
        <dbReference type="ChEBI" id="CHEBI:15377"/>
        <dbReference type="ChEBI" id="CHEBI:29950"/>
        <dbReference type="ChEBI" id="CHEBI:30879"/>
        <dbReference type="ChEBI" id="CHEBI:35924"/>
        <dbReference type="ChEBI" id="CHEBI:50058"/>
        <dbReference type="EC" id="1.11.1.24"/>
    </reaction>
</comment>
<dbReference type="Proteomes" id="UP000032360">
    <property type="component" value="Unassembled WGS sequence"/>
</dbReference>
<dbReference type="PROSITE" id="PS51352">
    <property type="entry name" value="THIOREDOXIN_2"/>
    <property type="match status" value="1"/>
</dbReference>
<evidence type="ECO:0000256" key="4">
    <source>
        <dbReference type="ARBA" id="ARBA00022862"/>
    </source>
</evidence>
<organism evidence="13 14">
    <name type="scientific">Acidithrix ferrooxidans</name>
    <dbReference type="NCBI Taxonomy" id="1280514"/>
    <lineage>
        <taxon>Bacteria</taxon>
        <taxon>Bacillati</taxon>
        <taxon>Actinomycetota</taxon>
        <taxon>Acidimicrobiia</taxon>
        <taxon>Acidimicrobiales</taxon>
        <taxon>Acidimicrobiaceae</taxon>
        <taxon>Acidithrix</taxon>
    </lineage>
</organism>
<dbReference type="InterPro" id="IPR000866">
    <property type="entry name" value="AhpC/TSA"/>
</dbReference>